<gene>
    <name evidence="1" type="ORF">S03H2_37310</name>
</gene>
<name>X1FRE7_9ZZZZ</name>
<sequence>MDDYRQIIIDAKAGQIVPIVKEIDIDEPVDFFARLSDYGRAKNCCLLEASDYLAENALSFGTARPALYLTGTGTEFSIQALSSTGRRMLEYLSTDKDRFSSGLEPINIVLGILR</sequence>
<dbReference type="AlphaFoldDB" id="X1FRE7"/>
<organism evidence="1">
    <name type="scientific">marine sediment metagenome</name>
    <dbReference type="NCBI Taxonomy" id="412755"/>
    <lineage>
        <taxon>unclassified sequences</taxon>
        <taxon>metagenomes</taxon>
        <taxon>ecological metagenomes</taxon>
    </lineage>
</organism>
<reference evidence="1" key="1">
    <citation type="journal article" date="2014" name="Front. Microbiol.">
        <title>High frequency of phylogenetically diverse reductive dehalogenase-homologous genes in deep subseafloor sedimentary metagenomes.</title>
        <authorList>
            <person name="Kawai M."/>
            <person name="Futagami T."/>
            <person name="Toyoda A."/>
            <person name="Takaki Y."/>
            <person name="Nishi S."/>
            <person name="Hori S."/>
            <person name="Arai W."/>
            <person name="Tsubouchi T."/>
            <person name="Morono Y."/>
            <person name="Uchiyama I."/>
            <person name="Ito T."/>
            <person name="Fujiyama A."/>
            <person name="Inagaki F."/>
            <person name="Takami H."/>
        </authorList>
    </citation>
    <scope>NUCLEOTIDE SEQUENCE</scope>
    <source>
        <strain evidence="1">Expedition CK06-06</strain>
    </source>
</reference>
<protein>
    <submittedName>
        <fullName evidence="1">Uncharacterized protein</fullName>
    </submittedName>
</protein>
<accession>X1FRE7</accession>
<comment type="caution">
    <text evidence="1">The sequence shown here is derived from an EMBL/GenBank/DDBJ whole genome shotgun (WGS) entry which is preliminary data.</text>
</comment>
<evidence type="ECO:0000313" key="1">
    <source>
        <dbReference type="EMBL" id="GAH48256.1"/>
    </source>
</evidence>
<dbReference type="EMBL" id="BARU01022959">
    <property type="protein sequence ID" value="GAH48256.1"/>
    <property type="molecule type" value="Genomic_DNA"/>
</dbReference>
<proteinExistence type="predicted"/>